<evidence type="ECO:0000313" key="1">
    <source>
        <dbReference type="EMBL" id="KAK7369320.1"/>
    </source>
</evidence>
<name>A0AAN9RBB9_PHACN</name>
<proteinExistence type="predicted"/>
<dbReference type="EMBL" id="JAYMYR010000004">
    <property type="protein sequence ID" value="KAK7369320.1"/>
    <property type="molecule type" value="Genomic_DNA"/>
</dbReference>
<comment type="caution">
    <text evidence="1">The sequence shown here is derived from an EMBL/GenBank/DDBJ whole genome shotgun (WGS) entry which is preliminary data.</text>
</comment>
<gene>
    <name evidence="1" type="ORF">VNO80_11357</name>
</gene>
<accession>A0AAN9RBB9</accession>
<evidence type="ECO:0000313" key="2">
    <source>
        <dbReference type="Proteomes" id="UP001374584"/>
    </source>
</evidence>
<keyword evidence="2" id="KW-1185">Reference proteome</keyword>
<protein>
    <submittedName>
        <fullName evidence="1">Uncharacterized protein</fullName>
    </submittedName>
</protein>
<dbReference type="AlphaFoldDB" id="A0AAN9RBB9"/>
<organism evidence="1 2">
    <name type="scientific">Phaseolus coccineus</name>
    <name type="common">Scarlet runner bean</name>
    <name type="synonym">Phaseolus multiflorus</name>
    <dbReference type="NCBI Taxonomy" id="3886"/>
    <lineage>
        <taxon>Eukaryota</taxon>
        <taxon>Viridiplantae</taxon>
        <taxon>Streptophyta</taxon>
        <taxon>Embryophyta</taxon>
        <taxon>Tracheophyta</taxon>
        <taxon>Spermatophyta</taxon>
        <taxon>Magnoliopsida</taxon>
        <taxon>eudicotyledons</taxon>
        <taxon>Gunneridae</taxon>
        <taxon>Pentapetalae</taxon>
        <taxon>rosids</taxon>
        <taxon>fabids</taxon>
        <taxon>Fabales</taxon>
        <taxon>Fabaceae</taxon>
        <taxon>Papilionoideae</taxon>
        <taxon>50 kb inversion clade</taxon>
        <taxon>NPAAA clade</taxon>
        <taxon>indigoferoid/millettioid clade</taxon>
        <taxon>Phaseoleae</taxon>
        <taxon>Phaseolus</taxon>
    </lineage>
</organism>
<reference evidence="1 2" key="1">
    <citation type="submission" date="2024-01" db="EMBL/GenBank/DDBJ databases">
        <title>The genomes of 5 underutilized Papilionoideae crops provide insights into root nodulation and disease resistanc.</title>
        <authorList>
            <person name="Jiang F."/>
        </authorList>
    </citation>
    <scope>NUCLEOTIDE SEQUENCE [LARGE SCALE GENOMIC DNA]</scope>
    <source>
        <strain evidence="1">JINMINGXINNONG_FW02</strain>
        <tissue evidence="1">Leaves</tissue>
    </source>
</reference>
<sequence>MIREGILQIEPLYRVTDICSVFIHNPISLARHSPIQHFRSHVFLVFDIVQDEFNLRQRGADCSPTQNKTKKGAKVFFKTETKYKQRKKEWV</sequence>
<dbReference type="Proteomes" id="UP001374584">
    <property type="component" value="Unassembled WGS sequence"/>
</dbReference>